<feature type="compositionally biased region" description="Polar residues" evidence="1">
    <location>
        <begin position="35"/>
        <end position="51"/>
    </location>
</feature>
<dbReference type="Proteomes" id="UP001307849">
    <property type="component" value="Unassembled WGS sequence"/>
</dbReference>
<organism evidence="2 3">
    <name type="scientific">Arthrobotrys conoides</name>
    <dbReference type="NCBI Taxonomy" id="74498"/>
    <lineage>
        <taxon>Eukaryota</taxon>
        <taxon>Fungi</taxon>
        <taxon>Dikarya</taxon>
        <taxon>Ascomycota</taxon>
        <taxon>Pezizomycotina</taxon>
        <taxon>Orbiliomycetes</taxon>
        <taxon>Orbiliales</taxon>
        <taxon>Orbiliaceae</taxon>
        <taxon>Arthrobotrys</taxon>
    </lineage>
</organism>
<feature type="compositionally biased region" description="Acidic residues" evidence="1">
    <location>
        <begin position="8"/>
        <end position="20"/>
    </location>
</feature>
<evidence type="ECO:0000313" key="3">
    <source>
        <dbReference type="Proteomes" id="UP001307849"/>
    </source>
</evidence>
<sequence length="51" mass="4916">MMTVAIDSDGDGDGGGDGDGDSGSSSDGGDDGVSVWTSNECIRSTSASLKS</sequence>
<feature type="region of interest" description="Disordered" evidence="1">
    <location>
        <begin position="1"/>
        <end position="51"/>
    </location>
</feature>
<proteinExistence type="predicted"/>
<comment type="caution">
    <text evidence="2">The sequence shown here is derived from an EMBL/GenBank/DDBJ whole genome shotgun (WGS) entry which is preliminary data.</text>
</comment>
<accession>A0AAN8NK40</accession>
<reference evidence="2 3" key="1">
    <citation type="submission" date="2019-10" db="EMBL/GenBank/DDBJ databases">
        <authorList>
            <person name="Palmer J.M."/>
        </authorList>
    </citation>
    <scope>NUCLEOTIDE SEQUENCE [LARGE SCALE GENOMIC DNA]</scope>
    <source>
        <strain evidence="2 3">TWF506</strain>
    </source>
</reference>
<protein>
    <submittedName>
        <fullName evidence="2">Uncharacterized protein</fullName>
    </submittedName>
</protein>
<keyword evidence="3" id="KW-1185">Reference proteome</keyword>
<dbReference type="AlphaFoldDB" id="A0AAN8NK40"/>
<evidence type="ECO:0000313" key="2">
    <source>
        <dbReference type="EMBL" id="KAK6518511.1"/>
    </source>
</evidence>
<evidence type="ECO:0000256" key="1">
    <source>
        <dbReference type="SAM" id="MobiDB-lite"/>
    </source>
</evidence>
<dbReference type="EMBL" id="JAVHJM010000002">
    <property type="protein sequence ID" value="KAK6518511.1"/>
    <property type="molecule type" value="Genomic_DNA"/>
</dbReference>
<gene>
    <name evidence="2" type="ORF">TWF506_005656</name>
</gene>
<name>A0AAN8NK40_9PEZI</name>